<keyword evidence="4 7" id="KW-0862">Zinc</keyword>
<dbReference type="Gene3D" id="3.30.160.60">
    <property type="entry name" value="Classic Zinc Finger"/>
    <property type="match status" value="5"/>
</dbReference>
<feature type="domain" description="C2H2-type" evidence="8">
    <location>
        <begin position="337"/>
        <end position="365"/>
    </location>
</feature>
<evidence type="ECO:0000313" key="10">
    <source>
        <dbReference type="EMBL" id="CAK1599386.1"/>
    </source>
</evidence>
<keyword evidence="5" id="KW-0539">Nucleus</keyword>
<keyword evidence="3 6" id="KW-0863">Zinc-finger</keyword>
<dbReference type="AlphaFoldDB" id="A0AAV1M0N9"/>
<evidence type="ECO:0000259" key="8">
    <source>
        <dbReference type="PROSITE" id="PS50157"/>
    </source>
</evidence>
<dbReference type="InterPro" id="IPR013087">
    <property type="entry name" value="Znf_C2H2_type"/>
</dbReference>
<dbReference type="GO" id="GO:0005634">
    <property type="term" value="C:nucleus"/>
    <property type="evidence" value="ECO:0007669"/>
    <property type="project" value="InterPro"/>
</dbReference>
<feature type="domain" description="C2H2-type" evidence="8">
    <location>
        <begin position="394"/>
        <end position="421"/>
    </location>
</feature>
<keyword evidence="11" id="KW-1185">Reference proteome</keyword>
<evidence type="ECO:0000256" key="6">
    <source>
        <dbReference type="PROSITE-ProRule" id="PRU00042"/>
    </source>
</evidence>
<gene>
    <name evidence="10" type="ORF">PARMNEM_LOCUS18270</name>
</gene>
<evidence type="ECO:0000313" key="11">
    <source>
        <dbReference type="Proteomes" id="UP001314205"/>
    </source>
</evidence>
<feature type="domain" description="C2H2-type" evidence="8">
    <location>
        <begin position="152"/>
        <end position="175"/>
    </location>
</feature>
<feature type="domain" description="C2H2-type" evidence="8">
    <location>
        <begin position="253"/>
        <end position="281"/>
    </location>
</feature>
<feature type="domain" description="C2H2-type" evidence="8">
    <location>
        <begin position="367"/>
        <end position="394"/>
    </location>
</feature>
<dbReference type="GO" id="GO:0001228">
    <property type="term" value="F:DNA-binding transcription activator activity, RNA polymerase II-specific"/>
    <property type="evidence" value="ECO:0007669"/>
    <property type="project" value="TreeGrafter"/>
</dbReference>
<feature type="binding site" evidence="7">
    <location>
        <position position="14"/>
    </location>
    <ligand>
        <name>Zn(2+)</name>
        <dbReference type="ChEBI" id="CHEBI:29105"/>
    </ligand>
</feature>
<feature type="domain" description="C2H2-type" evidence="8">
    <location>
        <begin position="422"/>
        <end position="445"/>
    </location>
</feature>
<evidence type="ECO:0000256" key="2">
    <source>
        <dbReference type="ARBA" id="ARBA00022737"/>
    </source>
</evidence>
<dbReference type="SMART" id="SM00355">
    <property type="entry name" value="ZnF_C2H2"/>
    <property type="match status" value="10"/>
</dbReference>
<accession>A0AAV1M0N9</accession>
<feature type="binding site" evidence="7">
    <location>
        <position position="57"/>
    </location>
    <ligand>
        <name>Zn(2+)</name>
        <dbReference type="ChEBI" id="CHEBI:29105"/>
    </ligand>
</feature>
<evidence type="ECO:0000259" key="9">
    <source>
        <dbReference type="PROSITE" id="PS51915"/>
    </source>
</evidence>
<dbReference type="PROSITE" id="PS50157">
    <property type="entry name" value="ZINC_FINGER_C2H2_2"/>
    <property type="match status" value="8"/>
</dbReference>
<dbReference type="PANTHER" id="PTHR24393:SF34">
    <property type="entry name" value="PR_SET DOMAIN 13"/>
    <property type="match status" value="1"/>
</dbReference>
<organism evidence="10 11">
    <name type="scientific">Parnassius mnemosyne</name>
    <name type="common">clouded apollo</name>
    <dbReference type="NCBI Taxonomy" id="213953"/>
    <lineage>
        <taxon>Eukaryota</taxon>
        <taxon>Metazoa</taxon>
        <taxon>Ecdysozoa</taxon>
        <taxon>Arthropoda</taxon>
        <taxon>Hexapoda</taxon>
        <taxon>Insecta</taxon>
        <taxon>Pterygota</taxon>
        <taxon>Neoptera</taxon>
        <taxon>Endopterygota</taxon>
        <taxon>Lepidoptera</taxon>
        <taxon>Glossata</taxon>
        <taxon>Ditrysia</taxon>
        <taxon>Papilionoidea</taxon>
        <taxon>Papilionidae</taxon>
        <taxon>Parnassiinae</taxon>
        <taxon>Parnassini</taxon>
        <taxon>Parnassius</taxon>
        <taxon>Driopa</taxon>
    </lineage>
</organism>
<dbReference type="EMBL" id="CAVLGL010000115">
    <property type="protein sequence ID" value="CAK1599386.1"/>
    <property type="molecule type" value="Genomic_DNA"/>
</dbReference>
<dbReference type="InterPro" id="IPR012934">
    <property type="entry name" value="Znf_AD"/>
</dbReference>
<comment type="caution">
    <text evidence="10">The sequence shown here is derived from an EMBL/GenBank/DDBJ whole genome shotgun (WGS) entry which is preliminary data.</text>
</comment>
<sequence>MNKEKKTAAVCRVCLSAKVKTFRSLLEKYRNSFLYDLINIITNIQVKISDGLPDSICSNCYLELETAVNFKTKCETSNYLLNAMPLEKIIESKISSDVIKKESSTAENDLLDNGNDEITVSVEDLDNDLLKVDVSGTCSEIEDKNFSLNSKLQCHDCGSFFKSKCKLRVHWKKTHLLSSLICPSCKRAFKSYKAYHTHINTKRKSCTVAASGMINIIGIGKARVFHCKECAYKTKRVKDIQTHLVIHSGDRPFQCEMCSNTFTQLSSLQTHKESAHKEYKMEITCQFCGKFVKGRVKVYRHLRSHTDAKIPCSICFKMLNKKSYRPHMQRHSGVKSYTCEKCASTFFTCAELCNHRRKVHNRQEYVFKCDLCEYKSNRSDTVKRHTRKHTGTNFPCTICGMFFFSVQKLNQHERIHFEEKKYSCPHCDVKFHGRDSVRKHIRMKHKCLILTNSKTASVRVKEETPIVNPPNTDLIEIESSPT</sequence>
<dbReference type="PROSITE" id="PS51915">
    <property type="entry name" value="ZAD"/>
    <property type="match status" value="1"/>
</dbReference>
<dbReference type="PROSITE" id="PS00028">
    <property type="entry name" value="ZINC_FINGER_C2H2_1"/>
    <property type="match status" value="6"/>
</dbReference>
<feature type="domain" description="C2H2-type" evidence="8">
    <location>
        <begin position="225"/>
        <end position="252"/>
    </location>
</feature>
<dbReference type="Pfam" id="PF07776">
    <property type="entry name" value="zf-AD"/>
    <property type="match status" value="1"/>
</dbReference>
<evidence type="ECO:0000256" key="7">
    <source>
        <dbReference type="PROSITE-ProRule" id="PRU01263"/>
    </source>
</evidence>
<dbReference type="SUPFAM" id="SSF57716">
    <property type="entry name" value="Glucocorticoid receptor-like (DNA-binding domain)"/>
    <property type="match status" value="1"/>
</dbReference>
<keyword evidence="2" id="KW-0677">Repeat</keyword>
<keyword evidence="1 7" id="KW-0479">Metal-binding</keyword>
<name>A0AAV1M0N9_9NEOP</name>
<evidence type="ECO:0000256" key="1">
    <source>
        <dbReference type="ARBA" id="ARBA00022723"/>
    </source>
</evidence>
<protein>
    <submittedName>
        <fullName evidence="10">Uncharacterized protein</fullName>
    </submittedName>
</protein>
<evidence type="ECO:0000256" key="5">
    <source>
        <dbReference type="ARBA" id="ARBA00023242"/>
    </source>
</evidence>
<dbReference type="Gene3D" id="3.40.1800.20">
    <property type="match status" value="1"/>
</dbReference>
<proteinExistence type="predicted"/>
<dbReference type="Proteomes" id="UP001314205">
    <property type="component" value="Unassembled WGS sequence"/>
</dbReference>
<dbReference type="SMART" id="SM00868">
    <property type="entry name" value="zf-AD"/>
    <property type="match status" value="1"/>
</dbReference>
<evidence type="ECO:0000256" key="4">
    <source>
        <dbReference type="ARBA" id="ARBA00022833"/>
    </source>
</evidence>
<dbReference type="Pfam" id="PF00096">
    <property type="entry name" value="zf-C2H2"/>
    <property type="match status" value="1"/>
</dbReference>
<feature type="domain" description="C2H2-type" evidence="8">
    <location>
        <begin position="283"/>
        <end position="310"/>
    </location>
</feature>
<reference evidence="10 11" key="1">
    <citation type="submission" date="2023-11" db="EMBL/GenBank/DDBJ databases">
        <authorList>
            <person name="Hedman E."/>
            <person name="Englund M."/>
            <person name="Stromberg M."/>
            <person name="Nyberg Akerstrom W."/>
            <person name="Nylinder S."/>
            <person name="Jareborg N."/>
            <person name="Kallberg Y."/>
            <person name="Kronander E."/>
        </authorList>
    </citation>
    <scope>NUCLEOTIDE SEQUENCE [LARGE SCALE GENOMIC DNA]</scope>
</reference>
<feature type="binding site" evidence="7">
    <location>
        <position position="60"/>
    </location>
    <ligand>
        <name>Zn(2+)</name>
        <dbReference type="ChEBI" id="CHEBI:29105"/>
    </ligand>
</feature>
<feature type="domain" description="ZAD" evidence="9">
    <location>
        <begin position="9"/>
        <end position="84"/>
    </location>
</feature>
<dbReference type="GO" id="GO:0008270">
    <property type="term" value="F:zinc ion binding"/>
    <property type="evidence" value="ECO:0007669"/>
    <property type="project" value="UniProtKB-UniRule"/>
</dbReference>
<dbReference type="InterPro" id="IPR036236">
    <property type="entry name" value="Znf_C2H2_sf"/>
</dbReference>
<dbReference type="GO" id="GO:0000978">
    <property type="term" value="F:RNA polymerase II cis-regulatory region sequence-specific DNA binding"/>
    <property type="evidence" value="ECO:0007669"/>
    <property type="project" value="TreeGrafter"/>
</dbReference>
<dbReference type="PANTHER" id="PTHR24393">
    <property type="entry name" value="ZINC FINGER PROTEIN"/>
    <property type="match status" value="1"/>
</dbReference>
<evidence type="ECO:0000256" key="3">
    <source>
        <dbReference type="ARBA" id="ARBA00022771"/>
    </source>
</evidence>
<feature type="binding site" evidence="7">
    <location>
        <position position="11"/>
    </location>
    <ligand>
        <name>Zn(2+)</name>
        <dbReference type="ChEBI" id="CHEBI:29105"/>
    </ligand>
</feature>
<dbReference type="SUPFAM" id="SSF57667">
    <property type="entry name" value="beta-beta-alpha zinc fingers"/>
    <property type="match status" value="3"/>
</dbReference>